<dbReference type="EnsemblPlants" id="QL01p013568:mrna">
    <property type="protein sequence ID" value="QL01p013568:mrna"/>
    <property type="gene ID" value="QL01p013568"/>
</dbReference>
<dbReference type="Pfam" id="PF13456">
    <property type="entry name" value="RVT_3"/>
    <property type="match status" value="1"/>
</dbReference>
<dbReference type="InterPro" id="IPR012337">
    <property type="entry name" value="RNaseH-like_sf"/>
</dbReference>
<dbReference type="Gene3D" id="3.30.420.10">
    <property type="entry name" value="Ribonuclease H-like superfamily/Ribonuclease H"/>
    <property type="match status" value="1"/>
</dbReference>
<accession>A0A7N2KM40</accession>
<dbReference type="OMA" id="MASICCQ"/>
<dbReference type="InterPro" id="IPR053151">
    <property type="entry name" value="RNase_H-like"/>
</dbReference>
<organism evidence="2 3">
    <name type="scientific">Quercus lobata</name>
    <name type="common">Valley oak</name>
    <dbReference type="NCBI Taxonomy" id="97700"/>
    <lineage>
        <taxon>Eukaryota</taxon>
        <taxon>Viridiplantae</taxon>
        <taxon>Streptophyta</taxon>
        <taxon>Embryophyta</taxon>
        <taxon>Tracheophyta</taxon>
        <taxon>Spermatophyta</taxon>
        <taxon>Magnoliopsida</taxon>
        <taxon>eudicotyledons</taxon>
        <taxon>Gunneridae</taxon>
        <taxon>Pentapetalae</taxon>
        <taxon>rosids</taxon>
        <taxon>fabids</taxon>
        <taxon>Fagales</taxon>
        <taxon>Fagaceae</taxon>
        <taxon>Quercus</taxon>
    </lineage>
</organism>
<dbReference type="InterPro" id="IPR036397">
    <property type="entry name" value="RNaseH_sf"/>
</dbReference>
<evidence type="ECO:0000313" key="3">
    <source>
        <dbReference type="Proteomes" id="UP000594261"/>
    </source>
</evidence>
<name>A0A7N2KM40_QUELO</name>
<dbReference type="Gramene" id="QL01p013568:mrna">
    <property type="protein sequence ID" value="QL01p013568:mrna"/>
    <property type="gene ID" value="QL01p013568"/>
</dbReference>
<proteinExistence type="predicted"/>
<dbReference type="PANTHER" id="PTHR47723:SF19">
    <property type="entry name" value="POLYNUCLEOTIDYL TRANSFERASE, RIBONUCLEASE H-LIKE SUPERFAMILY PROTEIN"/>
    <property type="match status" value="1"/>
</dbReference>
<protein>
    <recommendedName>
        <fullName evidence="1">RNase H type-1 domain-containing protein</fullName>
    </recommendedName>
</protein>
<sequence>MEKVNTDGSSLGNSGRARGGGLIRDDKGEWVKGYARAIECITSVAAELWVLRDGIKLCISLKLPTVIFELDAKLIVDLLQKEEGHPNCIRALVSDCKTGLRDIPMVQIQHCYREANKCADALARREALLPQDFVVFLDPPAEVSLLLSLDSAGVSYERCVPFCNFVP</sequence>
<dbReference type="GO" id="GO:0004523">
    <property type="term" value="F:RNA-DNA hybrid ribonuclease activity"/>
    <property type="evidence" value="ECO:0007669"/>
    <property type="project" value="InterPro"/>
</dbReference>
<dbReference type="AlphaFoldDB" id="A0A7N2KM40"/>
<dbReference type="InterPro" id="IPR044730">
    <property type="entry name" value="RNase_H-like_dom_plant"/>
</dbReference>
<dbReference type="GO" id="GO:0003676">
    <property type="term" value="F:nucleic acid binding"/>
    <property type="evidence" value="ECO:0007669"/>
    <property type="project" value="InterPro"/>
</dbReference>
<dbReference type="Proteomes" id="UP000594261">
    <property type="component" value="Chromosome 1"/>
</dbReference>
<feature type="domain" description="RNase H type-1" evidence="1">
    <location>
        <begin position="5"/>
        <end position="125"/>
    </location>
</feature>
<keyword evidence="3" id="KW-1185">Reference proteome</keyword>
<reference evidence="2 3" key="1">
    <citation type="journal article" date="2016" name="G3 (Bethesda)">
        <title>First Draft Assembly and Annotation of the Genome of a California Endemic Oak Quercus lobata Nee (Fagaceae).</title>
        <authorList>
            <person name="Sork V.L."/>
            <person name="Fitz-Gibbon S.T."/>
            <person name="Puiu D."/>
            <person name="Crepeau M."/>
            <person name="Gugger P.F."/>
            <person name="Sherman R."/>
            <person name="Stevens K."/>
            <person name="Langley C.H."/>
            <person name="Pellegrini M."/>
            <person name="Salzberg S.L."/>
        </authorList>
    </citation>
    <scope>NUCLEOTIDE SEQUENCE [LARGE SCALE GENOMIC DNA]</scope>
    <source>
        <strain evidence="2 3">cv. SW786</strain>
    </source>
</reference>
<evidence type="ECO:0000313" key="2">
    <source>
        <dbReference type="EnsemblPlants" id="QL01p013568:mrna"/>
    </source>
</evidence>
<dbReference type="InterPro" id="IPR002156">
    <property type="entry name" value="RNaseH_domain"/>
</dbReference>
<evidence type="ECO:0000259" key="1">
    <source>
        <dbReference type="Pfam" id="PF13456"/>
    </source>
</evidence>
<dbReference type="InParanoid" id="A0A7N2KM40"/>
<dbReference type="SUPFAM" id="SSF53098">
    <property type="entry name" value="Ribonuclease H-like"/>
    <property type="match status" value="1"/>
</dbReference>
<dbReference type="CDD" id="cd06222">
    <property type="entry name" value="RNase_H_like"/>
    <property type="match status" value="1"/>
</dbReference>
<dbReference type="EMBL" id="LRBV02000001">
    <property type="status" value="NOT_ANNOTATED_CDS"/>
    <property type="molecule type" value="Genomic_DNA"/>
</dbReference>
<reference evidence="2" key="2">
    <citation type="submission" date="2021-01" db="UniProtKB">
        <authorList>
            <consortium name="EnsemblPlants"/>
        </authorList>
    </citation>
    <scope>IDENTIFICATION</scope>
</reference>
<dbReference type="PANTHER" id="PTHR47723">
    <property type="entry name" value="OS05G0353850 PROTEIN"/>
    <property type="match status" value="1"/>
</dbReference>